<dbReference type="EMBL" id="JBIAWJ010000043">
    <property type="protein sequence ID" value="MFF4527584.1"/>
    <property type="molecule type" value="Genomic_DNA"/>
</dbReference>
<accession>A0ABW6UYJ3</accession>
<comment type="caution">
    <text evidence="1">The sequence shown here is derived from an EMBL/GenBank/DDBJ whole genome shotgun (WGS) entry which is preliminary data.</text>
</comment>
<evidence type="ECO:0008006" key="3">
    <source>
        <dbReference type="Google" id="ProtNLM"/>
    </source>
</evidence>
<gene>
    <name evidence="1" type="ORF">ACFY1D_40185</name>
</gene>
<keyword evidence="2" id="KW-1185">Reference proteome</keyword>
<dbReference type="RefSeq" id="WP_351088045.1">
    <property type="nucleotide sequence ID" value="NZ_JBEOZG010000077.1"/>
</dbReference>
<evidence type="ECO:0000313" key="1">
    <source>
        <dbReference type="EMBL" id="MFF4527584.1"/>
    </source>
</evidence>
<evidence type="ECO:0000313" key="2">
    <source>
        <dbReference type="Proteomes" id="UP001602058"/>
    </source>
</evidence>
<sequence>MPDAYKVMVDAELSKAFDVWSGYLDARTGEDPQVRARLRSMLESARAAADEGDCATARALVADMYDEAREAALTWAPSQPRPCEADRQMRDYAEDALPQVLPLGIRDRLDHVAVSLRVTGRRLKAAPGLDEATRQDVLYITARAGMALDLAHPAAARRELERLEAIARRWNVEP</sequence>
<reference evidence="1 2" key="1">
    <citation type="submission" date="2024-10" db="EMBL/GenBank/DDBJ databases">
        <title>The Natural Products Discovery Center: Release of the First 8490 Sequenced Strains for Exploring Actinobacteria Biosynthetic Diversity.</title>
        <authorList>
            <person name="Kalkreuter E."/>
            <person name="Kautsar S.A."/>
            <person name="Yang D."/>
            <person name="Bader C.D."/>
            <person name="Teijaro C.N."/>
            <person name="Fluegel L."/>
            <person name="Davis C.M."/>
            <person name="Simpson J.R."/>
            <person name="Lauterbach L."/>
            <person name="Steele A.D."/>
            <person name="Gui C."/>
            <person name="Meng S."/>
            <person name="Li G."/>
            <person name="Viehrig K."/>
            <person name="Ye F."/>
            <person name="Su P."/>
            <person name="Kiefer A.F."/>
            <person name="Nichols A."/>
            <person name="Cepeda A.J."/>
            <person name="Yan W."/>
            <person name="Fan B."/>
            <person name="Jiang Y."/>
            <person name="Adhikari A."/>
            <person name="Zheng C.-J."/>
            <person name="Schuster L."/>
            <person name="Cowan T.M."/>
            <person name="Smanski M.J."/>
            <person name="Chevrette M.G."/>
            <person name="De Carvalho L.P.S."/>
            <person name="Shen B."/>
        </authorList>
    </citation>
    <scope>NUCLEOTIDE SEQUENCE [LARGE SCALE GENOMIC DNA]</scope>
    <source>
        <strain evidence="1 2">NPDC001390</strain>
    </source>
</reference>
<organism evidence="1 2">
    <name type="scientific">Streptomyces bluensis</name>
    <dbReference type="NCBI Taxonomy" id="33897"/>
    <lineage>
        <taxon>Bacteria</taxon>
        <taxon>Bacillati</taxon>
        <taxon>Actinomycetota</taxon>
        <taxon>Actinomycetes</taxon>
        <taxon>Kitasatosporales</taxon>
        <taxon>Streptomycetaceae</taxon>
        <taxon>Streptomyces</taxon>
    </lineage>
</organism>
<proteinExistence type="predicted"/>
<protein>
    <recommendedName>
        <fullName evidence="3">RsbT co-antagonist protein RsbRD N-terminal domain-containing protein</fullName>
    </recommendedName>
</protein>
<name>A0ABW6UYJ3_9ACTN</name>
<dbReference type="Proteomes" id="UP001602058">
    <property type="component" value="Unassembled WGS sequence"/>
</dbReference>